<evidence type="ECO:0000256" key="2">
    <source>
        <dbReference type="ARBA" id="ARBA00022801"/>
    </source>
</evidence>
<keyword evidence="6" id="KW-0732">Signal</keyword>
<dbReference type="RefSeq" id="WP_089237492.1">
    <property type="nucleotide sequence ID" value="NZ_FZOK01000002.1"/>
</dbReference>
<dbReference type="EMBL" id="FZOK01000002">
    <property type="protein sequence ID" value="SNS00889.1"/>
    <property type="molecule type" value="Genomic_DNA"/>
</dbReference>
<dbReference type="Gene3D" id="1.10.1400.10">
    <property type="match status" value="1"/>
</dbReference>
<dbReference type="Gene3D" id="1.10.439.10">
    <property type="entry name" value="Penicillin Amidohydrolase, domain 1"/>
    <property type="match status" value="1"/>
</dbReference>
<dbReference type="GO" id="GO:0016811">
    <property type="term" value="F:hydrolase activity, acting on carbon-nitrogen (but not peptide) bonds, in linear amides"/>
    <property type="evidence" value="ECO:0007669"/>
    <property type="project" value="InterPro"/>
</dbReference>
<dbReference type="Proteomes" id="UP000198480">
    <property type="component" value="Unassembled WGS sequence"/>
</dbReference>
<dbReference type="PIRSF" id="PIRSF001227">
    <property type="entry name" value="Pen_acylase"/>
    <property type="match status" value="1"/>
</dbReference>
<feature type="binding site" evidence="5">
    <location>
        <position position="349"/>
    </location>
    <ligand>
        <name>Ca(2+)</name>
        <dbReference type="ChEBI" id="CHEBI:29108"/>
    </ligand>
</feature>
<dbReference type="CDD" id="cd03747">
    <property type="entry name" value="Ntn_PGA_like"/>
    <property type="match status" value="1"/>
</dbReference>
<evidence type="ECO:0000256" key="3">
    <source>
        <dbReference type="ARBA" id="ARBA00023145"/>
    </source>
</evidence>
<dbReference type="InterPro" id="IPR014395">
    <property type="entry name" value="Pen/GL7ACA/AHL_acylase"/>
</dbReference>
<dbReference type="SUPFAM" id="SSF56235">
    <property type="entry name" value="N-terminal nucleophile aminohydrolases (Ntn hydrolases)"/>
    <property type="match status" value="1"/>
</dbReference>
<dbReference type="InterPro" id="IPR023343">
    <property type="entry name" value="Penicillin_amidase_dom1"/>
</dbReference>
<name>A0A239AZE8_9BACT</name>
<evidence type="ECO:0000313" key="8">
    <source>
        <dbReference type="Proteomes" id="UP000198480"/>
    </source>
</evidence>
<feature type="signal peptide" evidence="6">
    <location>
        <begin position="1"/>
        <end position="21"/>
    </location>
</feature>
<reference evidence="8" key="1">
    <citation type="submission" date="2017-06" db="EMBL/GenBank/DDBJ databases">
        <authorList>
            <person name="Varghese N."/>
            <person name="Submissions S."/>
        </authorList>
    </citation>
    <scope>NUCLEOTIDE SEQUENCE [LARGE SCALE GENOMIC DNA]</scope>
    <source>
        <strain evidence="8">5C</strain>
    </source>
</reference>
<dbReference type="Gene3D" id="3.60.20.10">
    <property type="entry name" value="Glutamine Phosphoribosylpyrophosphate, subunit 1, domain 1"/>
    <property type="match status" value="1"/>
</dbReference>
<dbReference type="PANTHER" id="PTHR34218:SF4">
    <property type="entry name" value="ACYL-HOMOSERINE LACTONE ACYLASE QUIP"/>
    <property type="match status" value="1"/>
</dbReference>
<dbReference type="InterPro" id="IPR043146">
    <property type="entry name" value="Penicillin_amidase_N_B-knob"/>
</dbReference>
<keyword evidence="5" id="KW-0479">Metal-binding</keyword>
<comment type="similarity">
    <text evidence="1">Belongs to the peptidase S45 family.</text>
</comment>
<dbReference type="InterPro" id="IPR002692">
    <property type="entry name" value="S45"/>
</dbReference>
<keyword evidence="8" id="KW-1185">Reference proteome</keyword>
<keyword evidence="3" id="KW-0865">Zymogen</keyword>
<dbReference type="GO" id="GO:0046872">
    <property type="term" value="F:metal ion binding"/>
    <property type="evidence" value="ECO:0007669"/>
    <property type="project" value="UniProtKB-KW"/>
</dbReference>
<proteinExistence type="inferred from homology"/>
<dbReference type="InterPro" id="IPR043147">
    <property type="entry name" value="Penicillin_amidase_A-knob"/>
</dbReference>
<gene>
    <name evidence="7" type="ORF">SAMN06295967_10218</name>
</gene>
<feature type="binding site" evidence="5">
    <location>
        <position position="178"/>
    </location>
    <ligand>
        <name>Ca(2+)</name>
        <dbReference type="ChEBI" id="CHEBI:29108"/>
    </ligand>
</feature>
<feature type="chain" id="PRO_5012014615" evidence="6">
    <location>
        <begin position="22"/>
        <end position="808"/>
    </location>
</feature>
<keyword evidence="2" id="KW-0378">Hydrolase</keyword>
<protein>
    <submittedName>
        <fullName evidence="7">Penicillin amidase</fullName>
    </submittedName>
</protein>
<feature type="binding site" evidence="5">
    <location>
        <position position="346"/>
    </location>
    <ligand>
        <name>Ca(2+)</name>
        <dbReference type="ChEBI" id="CHEBI:29108"/>
    </ligand>
</feature>
<dbReference type="OrthoDB" id="9759796at2"/>
<keyword evidence="5" id="KW-0106">Calcium</keyword>
<accession>A0A239AZE8</accession>
<dbReference type="Pfam" id="PF01804">
    <property type="entry name" value="Penicil_amidase"/>
    <property type="match status" value="1"/>
</dbReference>
<dbReference type="Gene3D" id="2.30.120.10">
    <property type="match status" value="1"/>
</dbReference>
<organism evidence="7 8">
    <name type="scientific">Belliella buryatensis</name>
    <dbReference type="NCBI Taxonomy" id="1500549"/>
    <lineage>
        <taxon>Bacteria</taxon>
        <taxon>Pseudomonadati</taxon>
        <taxon>Bacteroidota</taxon>
        <taxon>Cytophagia</taxon>
        <taxon>Cytophagales</taxon>
        <taxon>Cyclobacteriaceae</taxon>
        <taxon>Belliella</taxon>
    </lineage>
</organism>
<evidence type="ECO:0000256" key="4">
    <source>
        <dbReference type="PIRSR" id="PIRSR001227-1"/>
    </source>
</evidence>
<dbReference type="InterPro" id="IPR029055">
    <property type="entry name" value="Ntn_hydrolases_N"/>
</dbReference>
<feature type="active site" description="Nucleophile" evidence="4">
    <location>
        <position position="274"/>
    </location>
</feature>
<dbReference type="PANTHER" id="PTHR34218">
    <property type="entry name" value="PEPTIDASE S45 PENICILLIN AMIDASE"/>
    <property type="match status" value="1"/>
</dbReference>
<dbReference type="AlphaFoldDB" id="A0A239AZE8"/>
<dbReference type="GO" id="GO:0017000">
    <property type="term" value="P:antibiotic biosynthetic process"/>
    <property type="evidence" value="ECO:0007669"/>
    <property type="project" value="InterPro"/>
</dbReference>
<evidence type="ECO:0000313" key="7">
    <source>
        <dbReference type="EMBL" id="SNS00889.1"/>
    </source>
</evidence>
<comment type="cofactor">
    <cofactor evidence="5">
        <name>Ca(2+)</name>
        <dbReference type="ChEBI" id="CHEBI:29108"/>
    </cofactor>
    <text evidence="5">Binds 1 Ca(2+) ion per dimer.</text>
</comment>
<evidence type="ECO:0000256" key="1">
    <source>
        <dbReference type="ARBA" id="ARBA00006586"/>
    </source>
</evidence>
<evidence type="ECO:0000256" key="5">
    <source>
        <dbReference type="PIRSR" id="PIRSR001227-2"/>
    </source>
</evidence>
<evidence type="ECO:0000256" key="6">
    <source>
        <dbReference type="SAM" id="SignalP"/>
    </source>
</evidence>
<sequence>MKNPFLLRLSLLLFFSSLLFFQDLKSQEIPLNLLQDKVEVIRDENGINHIYAQNEHDLFFSQGYLAAKDRLFQFEIWRRRATGTAAEIFGARELERDKGARLFQFRGDKKSELSHYHPRGEAIVDAFVAGINTYIQEVLDNPELLPIEFQLLDILPEFWTWEVVISRHQGLLQNVQDELRYSRVVSLIGEEKAKNLFYFHPQEPDLEIPESIPHELLFKDILAPYNAFRAGLIFHPEDIKSKKKADLLAFQEGKVAYEQEVMETLDFEKFSIGSNNWIVSGKYTESGFPYMANDPHRVHAIPSLRYMVHLHAPGWNVVGGGEPVIPGVSIGHNEYGAWGLTIFETDNEDLRVYDINPENHLQYHYKGEWKMMESVQDTIKVLGENDHLVTHYYTIHGPVTFIDKELHKAVAVECAWLKSGGAPYLASLRMDQSKSWEEFRDACTYNHIPAENMIWADREGNIGWQATGISPIRNTHSGLIISLGDGSMDWDGFLPIEKRPNVLNPEVGYVATANENVTPNDYPHMNTIGFEWADSFRGDRVREVLAEGRKFTMEEMGALQNDYLALPARILMSYLKSLFFEEESSQKAAEMLLEWDFVLDKNSIPAGIYVMWERVLRRKFREETVPQAVRKYIGSIQFSRILEWIADPKMIFSEDADQNRDLILKTSFEQALVELEQKLGPDRSQWQYGQAAYKHALFRHPLSLALGDNWDEILNSGPVPRGGYSFTPGANAYGDNNTAGASFRIIVNTGDWEKTLMINTPGQSGDPKSPYYKNLFQLWADDGYFVNPFSYENVKAISKKKIMLVPAK</sequence>